<evidence type="ECO:0000313" key="3">
    <source>
        <dbReference type="EMBL" id="MDR4305063.1"/>
    </source>
</evidence>
<evidence type="ECO:0000313" key="4">
    <source>
        <dbReference type="Proteomes" id="UP001181622"/>
    </source>
</evidence>
<feature type="transmembrane region" description="Helical" evidence="2">
    <location>
        <begin position="6"/>
        <end position="25"/>
    </location>
</feature>
<keyword evidence="2" id="KW-0812">Transmembrane</keyword>
<sequence>MRTISVFLQLIGLFVLATLGYWVWFVNWGPNPNDRVGVTVATLVPMSVKDWGCGRLSARFAAETPAICSVSSLPAQPNSAPSDGSTPGGGRL</sequence>
<gene>
    <name evidence="3" type="ORF">IHQ68_00280</name>
</gene>
<dbReference type="RefSeq" id="WP_309388116.1">
    <property type="nucleotide sequence ID" value="NZ_JADBEO010000001.1"/>
</dbReference>
<name>A0ABU1DAC3_9HYPH</name>
<proteinExistence type="predicted"/>
<accession>A0ABU1DAC3</accession>
<feature type="region of interest" description="Disordered" evidence="1">
    <location>
        <begin position="70"/>
        <end position="92"/>
    </location>
</feature>
<reference evidence="3" key="1">
    <citation type="submission" date="2020-10" db="EMBL/GenBank/DDBJ databases">
        <authorList>
            <person name="Abbas A."/>
            <person name="Razzaq R."/>
            <person name="Waqas M."/>
            <person name="Abbas N."/>
            <person name="Nielsen T.K."/>
            <person name="Hansen L.H."/>
            <person name="Hussain S."/>
            <person name="Shahid M."/>
        </authorList>
    </citation>
    <scope>NUCLEOTIDE SEQUENCE</scope>
    <source>
        <strain evidence="3">S14</strain>
    </source>
</reference>
<evidence type="ECO:0000256" key="2">
    <source>
        <dbReference type="SAM" id="Phobius"/>
    </source>
</evidence>
<organism evidence="3 4">
    <name type="scientific">Chelatococcus sambhunathii</name>
    <dbReference type="NCBI Taxonomy" id="363953"/>
    <lineage>
        <taxon>Bacteria</taxon>
        <taxon>Pseudomonadati</taxon>
        <taxon>Pseudomonadota</taxon>
        <taxon>Alphaproteobacteria</taxon>
        <taxon>Hyphomicrobiales</taxon>
        <taxon>Chelatococcaceae</taxon>
        <taxon>Chelatococcus</taxon>
    </lineage>
</organism>
<keyword evidence="4" id="KW-1185">Reference proteome</keyword>
<evidence type="ECO:0000256" key="1">
    <source>
        <dbReference type="SAM" id="MobiDB-lite"/>
    </source>
</evidence>
<feature type="compositionally biased region" description="Polar residues" evidence="1">
    <location>
        <begin position="70"/>
        <end position="85"/>
    </location>
</feature>
<dbReference type="EMBL" id="JADBEO010000001">
    <property type="protein sequence ID" value="MDR4305063.1"/>
    <property type="molecule type" value="Genomic_DNA"/>
</dbReference>
<protein>
    <submittedName>
        <fullName evidence="3">Uncharacterized protein</fullName>
    </submittedName>
</protein>
<keyword evidence="2" id="KW-0472">Membrane</keyword>
<dbReference type="Proteomes" id="UP001181622">
    <property type="component" value="Unassembled WGS sequence"/>
</dbReference>
<comment type="caution">
    <text evidence="3">The sequence shown here is derived from an EMBL/GenBank/DDBJ whole genome shotgun (WGS) entry which is preliminary data.</text>
</comment>
<keyword evidence="2" id="KW-1133">Transmembrane helix</keyword>